<dbReference type="Proteomes" id="UP000807353">
    <property type="component" value="Unassembled WGS sequence"/>
</dbReference>
<dbReference type="EMBL" id="MU150281">
    <property type="protein sequence ID" value="KAF9461643.1"/>
    <property type="molecule type" value="Genomic_DNA"/>
</dbReference>
<proteinExistence type="predicted"/>
<comment type="caution">
    <text evidence="1">The sequence shown here is derived from an EMBL/GenBank/DDBJ whole genome shotgun (WGS) entry which is preliminary data.</text>
</comment>
<protein>
    <submittedName>
        <fullName evidence="1">Uncharacterized protein</fullName>
    </submittedName>
</protein>
<evidence type="ECO:0000313" key="1">
    <source>
        <dbReference type="EMBL" id="KAF9461643.1"/>
    </source>
</evidence>
<reference evidence="1" key="1">
    <citation type="submission" date="2020-11" db="EMBL/GenBank/DDBJ databases">
        <authorList>
            <consortium name="DOE Joint Genome Institute"/>
            <person name="Ahrendt S."/>
            <person name="Riley R."/>
            <person name="Andreopoulos W."/>
            <person name="Labutti K."/>
            <person name="Pangilinan J."/>
            <person name="Ruiz-Duenas F.J."/>
            <person name="Barrasa J.M."/>
            <person name="Sanchez-Garcia M."/>
            <person name="Camarero S."/>
            <person name="Miyauchi S."/>
            <person name="Serrano A."/>
            <person name="Linde D."/>
            <person name="Babiker R."/>
            <person name="Drula E."/>
            <person name="Ayuso-Fernandez I."/>
            <person name="Pacheco R."/>
            <person name="Padilla G."/>
            <person name="Ferreira P."/>
            <person name="Barriuso J."/>
            <person name="Kellner H."/>
            <person name="Castanera R."/>
            <person name="Alfaro M."/>
            <person name="Ramirez L."/>
            <person name="Pisabarro A.G."/>
            <person name="Kuo A."/>
            <person name="Tritt A."/>
            <person name="Lipzen A."/>
            <person name="He G."/>
            <person name="Yan M."/>
            <person name="Ng V."/>
            <person name="Cullen D."/>
            <person name="Martin F."/>
            <person name="Rosso M.-N."/>
            <person name="Henrissat B."/>
            <person name="Hibbett D."/>
            <person name="Martinez A.T."/>
            <person name="Grigoriev I.V."/>
        </authorList>
    </citation>
    <scope>NUCLEOTIDE SEQUENCE</scope>
    <source>
        <strain evidence="1">CBS 247.69</strain>
    </source>
</reference>
<name>A0A9P5Y1M8_9AGAR</name>
<organism evidence="1 2">
    <name type="scientific">Collybia nuda</name>
    <dbReference type="NCBI Taxonomy" id="64659"/>
    <lineage>
        <taxon>Eukaryota</taxon>
        <taxon>Fungi</taxon>
        <taxon>Dikarya</taxon>
        <taxon>Basidiomycota</taxon>
        <taxon>Agaricomycotina</taxon>
        <taxon>Agaricomycetes</taxon>
        <taxon>Agaricomycetidae</taxon>
        <taxon>Agaricales</taxon>
        <taxon>Tricholomatineae</taxon>
        <taxon>Clitocybaceae</taxon>
        <taxon>Collybia</taxon>
    </lineage>
</organism>
<keyword evidence="2" id="KW-1185">Reference proteome</keyword>
<gene>
    <name evidence="1" type="ORF">BDZ94DRAFT_1370985</name>
</gene>
<sequence>MCKGNLTEQDMCKYEANYTKPICRAKMQLPEHKLNMECRGSKREVVFLHASFKNFIFNEGRSGQFYINHQKESLFIATKCLDYMGHLTEMGLNGDAIEYSWSSWSYHGEHAGDLYFHEVLKKLDNCDKLSWIKRFPADFSSYCADGLDSSIKWLQEIKWGSCERIIASLEAPLTVLCVFENLGFDFFDPNDDFLVVLTPDNMQLIPLYFWYSGKLYDLVERSQSRHLPSKIANRGKDICQHGQIALRSIHNLNHGDPTSVVGAQCAAKYWVKHVFLADPKDIKLIEELRQAISQRIHLDELDLLYQQVLNACPEKYRVTLLHVIGLLFLGNPAFEWTCDIPFIESILGLCPGEVGIALQRMHLILAVTVAGSQSTIKFLYPSFRDFIFSEARSGVFFIDRQMENLFLATKCISYLGHRTQVGLSSMSTNDEAIEYPWNSWFYHGLDSGIAWLEVTIRFMPVILKSNTSALLSELQVVKRELCWVLYTSVERTSPLQMLHMFADRGAEFFDYGENCVAIIRSLGEASTILYFRYNKEVHSLVDRNAIYTHPQGKERRGDGLISLLCIRQLTSTNLLPPVGLRYAVKYWTKHISLTDSTDGRVLDQLQQIQLRETPKEGQITPEDARTVI</sequence>
<evidence type="ECO:0000313" key="2">
    <source>
        <dbReference type="Proteomes" id="UP000807353"/>
    </source>
</evidence>
<accession>A0A9P5Y1M8</accession>
<dbReference type="AlphaFoldDB" id="A0A9P5Y1M8"/>